<organism evidence="2 3">
    <name type="scientific">Ceraceosorus guamensis</name>
    <dbReference type="NCBI Taxonomy" id="1522189"/>
    <lineage>
        <taxon>Eukaryota</taxon>
        <taxon>Fungi</taxon>
        <taxon>Dikarya</taxon>
        <taxon>Basidiomycota</taxon>
        <taxon>Ustilaginomycotina</taxon>
        <taxon>Exobasidiomycetes</taxon>
        <taxon>Ceraceosorales</taxon>
        <taxon>Ceraceosoraceae</taxon>
        <taxon>Ceraceosorus</taxon>
    </lineage>
</organism>
<dbReference type="EMBL" id="KZ819393">
    <property type="protein sequence ID" value="PWN41448.1"/>
    <property type="molecule type" value="Genomic_DNA"/>
</dbReference>
<dbReference type="AlphaFoldDB" id="A0A316VX01"/>
<dbReference type="InParanoid" id="A0A316VX01"/>
<feature type="compositionally biased region" description="Pro residues" evidence="1">
    <location>
        <begin position="55"/>
        <end position="65"/>
    </location>
</feature>
<evidence type="ECO:0000313" key="2">
    <source>
        <dbReference type="EMBL" id="PWN41448.1"/>
    </source>
</evidence>
<evidence type="ECO:0000313" key="3">
    <source>
        <dbReference type="Proteomes" id="UP000245783"/>
    </source>
</evidence>
<feature type="region of interest" description="Disordered" evidence="1">
    <location>
        <begin position="47"/>
        <end position="72"/>
    </location>
</feature>
<name>A0A316VX01_9BASI</name>
<accession>A0A316VX01</accession>
<reference evidence="2 3" key="1">
    <citation type="journal article" date="2018" name="Mol. Biol. Evol.">
        <title>Broad Genomic Sampling Reveals a Smut Pathogenic Ancestry of the Fungal Clade Ustilaginomycotina.</title>
        <authorList>
            <person name="Kijpornyongpan T."/>
            <person name="Mondo S.J."/>
            <person name="Barry K."/>
            <person name="Sandor L."/>
            <person name="Lee J."/>
            <person name="Lipzen A."/>
            <person name="Pangilinan J."/>
            <person name="LaButti K."/>
            <person name="Hainaut M."/>
            <person name="Henrissat B."/>
            <person name="Grigoriev I.V."/>
            <person name="Spatafora J.W."/>
            <person name="Aime M.C."/>
        </authorList>
    </citation>
    <scope>NUCLEOTIDE SEQUENCE [LARGE SCALE GENOMIC DNA]</scope>
    <source>
        <strain evidence="2 3">MCA 4658</strain>
    </source>
</reference>
<keyword evidence="3" id="KW-1185">Reference proteome</keyword>
<sequence length="389" mass="39827">MHQRLLRLLDVSSQGCEWCFLLQRSPPPATLKVGCESGKCTKGKCAAAAGTTPPSTTPPSTPPAAAPSGSTDLTGFTATSLGSWTANGNATPQQVGSIIYARLMATVAASAGITRTVPIKRGAGSSLDKRQTTSQLVTVGYAYQVQTYAPGTGTGTCKVVPSLNGVARQTIDLGRTASNAGTGAPYVSATASYTWAAGATAPNADLTSIKIDTVCTGSASATVGITNIYSRVAVTTTPATGARLDDFSTGLGAWRSTGTGSTPTAVTDQFGERAIRLTGGNNITRININQGTKPANAASASVSWRFQLVSLSGGASDASCSFIRYANGYISGDTAFIDPDRLGRGYTTYTMSFINNPATRMMIPTTTSVSLALTCSAGVTGTVNVKHIE</sequence>
<evidence type="ECO:0000256" key="1">
    <source>
        <dbReference type="SAM" id="MobiDB-lite"/>
    </source>
</evidence>
<dbReference type="GeneID" id="37032548"/>
<protein>
    <submittedName>
        <fullName evidence="2">Uncharacterized protein</fullName>
    </submittedName>
</protein>
<dbReference type="OrthoDB" id="10443362at2759"/>
<gene>
    <name evidence="2" type="ORF">IE81DRAFT_176938</name>
</gene>
<dbReference type="Proteomes" id="UP000245783">
    <property type="component" value="Unassembled WGS sequence"/>
</dbReference>
<proteinExistence type="predicted"/>
<dbReference type="RefSeq" id="XP_025368608.1">
    <property type="nucleotide sequence ID" value="XM_025510678.1"/>
</dbReference>